<dbReference type="STRING" id="405436.SAMN05444365_10639"/>
<dbReference type="Pfam" id="PF15580">
    <property type="entry name" value="Imm53"/>
    <property type="match status" value="1"/>
</dbReference>
<keyword evidence="2" id="KW-1185">Reference proteome</keyword>
<dbReference type="EMBL" id="FNPH01000006">
    <property type="protein sequence ID" value="SDZ15114.1"/>
    <property type="molecule type" value="Genomic_DNA"/>
</dbReference>
<dbReference type="AlphaFoldDB" id="A0A1H3QNF5"/>
<dbReference type="InterPro" id="IPR028228">
    <property type="entry name" value="Imm53"/>
</dbReference>
<dbReference type="Proteomes" id="UP000242415">
    <property type="component" value="Unassembled WGS sequence"/>
</dbReference>
<reference evidence="2" key="1">
    <citation type="submission" date="2016-10" db="EMBL/GenBank/DDBJ databases">
        <authorList>
            <person name="Varghese N."/>
            <person name="Submissions S."/>
        </authorList>
    </citation>
    <scope>NUCLEOTIDE SEQUENCE [LARGE SCALE GENOMIC DNA]</scope>
    <source>
        <strain evidence="2">DSM 45245</strain>
    </source>
</reference>
<organism evidence="1 2">
    <name type="scientific">Micromonospora pattaloongensis</name>
    <dbReference type="NCBI Taxonomy" id="405436"/>
    <lineage>
        <taxon>Bacteria</taxon>
        <taxon>Bacillati</taxon>
        <taxon>Actinomycetota</taxon>
        <taxon>Actinomycetes</taxon>
        <taxon>Micromonosporales</taxon>
        <taxon>Micromonosporaceae</taxon>
        <taxon>Micromonospora</taxon>
    </lineage>
</organism>
<sequence length="60" mass="6955">MQDEYDELAPGVWTWLQAWYASQCNGEWEHEYGLAPLNLGEALHMFRRSADAETRPEAGR</sequence>
<name>A0A1H3QNF5_9ACTN</name>
<accession>A0A1H3QNF5</accession>
<protein>
    <submittedName>
        <fullName evidence="1">Immunity protein 53</fullName>
    </submittedName>
</protein>
<dbReference type="RefSeq" id="WP_091558372.1">
    <property type="nucleotide sequence ID" value="NZ_FNPH01000006.1"/>
</dbReference>
<dbReference type="OrthoDB" id="3533713at2"/>
<gene>
    <name evidence="1" type="ORF">SAMN05444365_10639</name>
</gene>
<evidence type="ECO:0000313" key="1">
    <source>
        <dbReference type="EMBL" id="SDZ15114.1"/>
    </source>
</evidence>
<proteinExistence type="predicted"/>
<evidence type="ECO:0000313" key="2">
    <source>
        <dbReference type="Proteomes" id="UP000242415"/>
    </source>
</evidence>